<keyword evidence="1 2" id="KW-0238">DNA-binding</keyword>
<evidence type="ECO:0000313" key="5">
    <source>
        <dbReference type="Proteomes" id="UP000295681"/>
    </source>
</evidence>
<name>A0A4R5NBT3_9LACO</name>
<feature type="DNA-binding region" description="H-T-H motif" evidence="2">
    <location>
        <begin position="27"/>
        <end position="46"/>
    </location>
</feature>
<reference evidence="4 5" key="1">
    <citation type="journal article" date="2019" name="Appl. Microbiol. Biotechnol.">
        <title>Uncovering carbohydrate metabolism through a genotype-phenotype association study of 56 lactic acid bacteria genomes.</title>
        <authorList>
            <person name="Buron-Moles G."/>
            <person name="Chailyan A."/>
            <person name="Dolejs I."/>
            <person name="Forster J."/>
            <person name="Miks M.H."/>
        </authorList>
    </citation>
    <scope>NUCLEOTIDE SEQUENCE [LARGE SCALE GENOMIC DNA]</scope>
    <source>
        <strain evidence="4 5">ATCC 700006</strain>
    </source>
</reference>
<dbReference type="InterPro" id="IPR050109">
    <property type="entry name" value="HTH-type_TetR-like_transc_reg"/>
</dbReference>
<dbReference type="PROSITE" id="PS50977">
    <property type="entry name" value="HTH_TETR_2"/>
    <property type="match status" value="1"/>
</dbReference>
<organism evidence="4 5">
    <name type="scientific">Leuconostoc fallax</name>
    <dbReference type="NCBI Taxonomy" id="1251"/>
    <lineage>
        <taxon>Bacteria</taxon>
        <taxon>Bacillati</taxon>
        <taxon>Bacillota</taxon>
        <taxon>Bacilli</taxon>
        <taxon>Lactobacillales</taxon>
        <taxon>Lactobacillaceae</taxon>
        <taxon>Leuconostoc</taxon>
    </lineage>
</organism>
<accession>A0A4R5NBT3</accession>
<dbReference type="RefSeq" id="WP_133264127.1">
    <property type="nucleotide sequence ID" value="NZ_JAGYGP010000003.1"/>
</dbReference>
<feature type="domain" description="HTH tetR-type" evidence="3">
    <location>
        <begin position="4"/>
        <end position="64"/>
    </location>
</feature>
<sequence length="187" mass="21395">MAEENRKQKIIKIANQLFTEKGYTETTMTEIADRSGISRRTLFRIFPRKQDLLVIGYNSVPIDEWINQQPADKELVQVLTDLLKEQNMMGGTDLQKNYQRWFETLNVEPDTRSAILQKVLKQMPLAVQLLSKKYSNISEEEIWITIGSLVGVIIAAWAKVSDDKGSDPLEQINQNLELIAKKLSDGK</sequence>
<dbReference type="AlphaFoldDB" id="A0A4R5NBT3"/>
<dbReference type="Gene3D" id="1.10.357.10">
    <property type="entry name" value="Tetracycline Repressor, domain 2"/>
    <property type="match status" value="1"/>
</dbReference>
<evidence type="ECO:0000313" key="4">
    <source>
        <dbReference type="EMBL" id="TDG70099.1"/>
    </source>
</evidence>
<proteinExistence type="predicted"/>
<dbReference type="PANTHER" id="PTHR30055">
    <property type="entry name" value="HTH-TYPE TRANSCRIPTIONAL REGULATOR RUTR"/>
    <property type="match status" value="1"/>
</dbReference>
<gene>
    <name evidence="4" type="ORF">C5L23_001623</name>
</gene>
<dbReference type="GO" id="GO:0003700">
    <property type="term" value="F:DNA-binding transcription factor activity"/>
    <property type="evidence" value="ECO:0007669"/>
    <property type="project" value="TreeGrafter"/>
</dbReference>
<evidence type="ECO:0000259" key="3">
    <source>
        <dbReference type="PROSITE" id="PS50977"/>
    </source>
</evidence>
<comment type="caution">
    <text evidence="4">The sequence shown here is derived from an EMBL/GenBank/DDBJ whole genome shotgun (WGS) entry which is preliminary data.</text>
</comment>
<dbReference type="STRING" id="907931.GCA_000165675_01878"/>
<protein>
    <recommendedName>
        <fullName evidence="3">HTH tetR-type domain-containing protein</fullName>
    </recommendedName>
</protein>
<dbReference type="GO" id="GO:0000976">
    <property type="term" value="F:transcription cis-regulatory region binding"/>
    <property type="evidence" value="ECO:0007669"/>
    <property type="project" value="TreeGrafter"/>
</dbReference>
<keyword evidence="5" id="KW-1185">Reference proteome</keyword>
<dbReference type="SUPFAM" id="SSF46689">
    <property type="entry name" value="Homeodomain-like"/>
    <property type="match status" value="1"/>
</dbReference>
<dbReference type="InterPro" id="IPR009057">
    <property type="entry name" value="Homeodomain-like_sf"/>
</dbReference>
<dbReference type="PRINTS" id="PR00455">
    <property type="entry name" value="HTHTETR"/>
</dbReference>
<evidence type="ECO:0000256" key="2">
    <source>
        <dbReference type="PROSITE-ProRule" id="PRU00335"/>
    </source>
</evidence>
<dbReference type="Proteomes" id="UP000295681">
    <property type="component" value="Unassembled WGS sequence"/>
</dbReference>
<dbReference type="Pfam" id="PF00440">
    <property type="entry name" value="TetR_N"/>
    <property type="match status" value="1"/>
</dbReference>
<dbReference type="EMBL" id="PUFI01000002">
    <property type="protein sequence ID" value="TDG70099.1"/>
    <property type="molecule type" value="Genomic_DNA"/>
</dbReference>
<dbReference type="InterPro" id="IPR001647">
    <property type="entry name" value="HTH_TetR"/>
</dbReference>
<dbReference type="PANTHER" id="PTHR30055:SF226">
    <property type="entry name" value="HTH-TYPE TRANSCRIPTIONAL REGULATOR PKSA"/>
    <property type="match status" value="1"/>
</dbReference>
<evidence type="ECO:0000256" key="1">
    <source>
        <dbReference type="ARBA" id="ARBA00023125"/>
    </source>
</evidence>